<dbReference type="GO" id="GO:0006644">
    <property type="term" value="P:phospholipid metabolic process"/>
    <property type="evidence" value="ECO:0007669"/>
    <property type="project" value="TreeGrafter"/>
</dbReference>
<gene>
    <name evidence="3" type="ORF">LX66_3965</name>
</gene>
<keyword evidence="4" id="KW-1185">Reference proteome</keyword>
<dbReference type="PROSITE" id="PS51704">
    <property type="entry name" value="GP_PDE"/>
    <property type="match status" value="1"/>
</dbReference>
<sequence>MKQALIVIFLLCCSRLLQAQSATALDSILEDFYRHPHRVLVAAHRAAHQHYPENSLAAIREAIRLGVDIVELDVRETKDSVLVIMHDKTITRTTGQPGAVKDYTYRELQQFPLLHNGQPTQERIPTFEQALQAVKGRVMLDIDFKEGSVEAAKKTCALVAATHTTRQVLFFLYAAKYASLLHQVDPDMPIMPRAHSAAETDTIMQQGKYAAIHIDDSFYSDTLVQRVRAHGERVWINALGRYDRMEMQEKGAGFDALRAQFPYANVIQTDLPGELVAYLKQEGLHR</sequence>
<protein>
    <submittedName>
        <fullName evidence="3">Glycerophosphoryl diester phosphodiesterase</fullName>
    </submittedName>
</protein>
<name>A0A562SZM7_CHIJA</name>
<feature type="signal peptide" evidence="1">
    <location>
        <begin position="1"/>
        <end position="19"/>
    </location>
</feature>
<dbReference type="PANTHER" id="PTHR46320:SF1">
    <property type="entry name" value="GLYCEROPHOSPHODIESTER PHOSPHODIESTERASE 1"/>
    <property type="match status" value="1"/>
</dbReference>
<dbReference type="RefSeq" id="WP_145716706.1">
    <property type="nucleotide sequence ID" value="NZ_BAAAFY010000004.1"/>
</dbReference>
<dbReference type="OrthoDB" id="384721at2"/>
<proteinExistence type="predicted"/>
<evidence type="ECO:0000256" key="1">
    <source>
        <dbReference type="SAM" id="SignalP"/>
    </source>
</evidence>
<dbReference type="Pfam" id="PF03009">
    <property type="entry name" value="GDPD"/>
    <property type="match status" value="1"/>
</dbReference>
<dbReference type="GO" id="GO:0008889">
    <property type="term" value="F:glycerophosphodiester phosphodiesterase activity"/>
    <property type="evidence" value="ECO:0007669"/>
    <property type="project" value="TreeGrafter"/>
</dbReference>
<comment type="caution">
    <text evidence="3">The sequence shown here is derived from an EMBL/GenBank/DDBJ whole genome shotgun (WGS) entry which is preliminary data.</text>
</comment>
<dbReference type="AlphaFoldDB" id="A0A562SZM7"/>
<dbReference type="SUPFAM" id="SSF51695">
    <property type="entry name" value="PLC-like phosphodiesterases"/>
    <property type="match status" value="1"/>
</dbReference>
<dbReference type="Proteomes" id="UP000316778">
    <property type="component" value="Unassembled WGS sequence"/>
</dbReference>
<feature type="domain" description="GP-PDE" evidence="2">
    <location>
        <begin position="39"/>
        <end position="279"/>
    </location>
</feature>
<dbReference type="GO" id="GO:0005886">
    <property type="term" value="C:plasma membrane"/>
    <property type="evidence" value="ECO:0007669"/>
    <property type="project" value="TreeGrafter"/>
</dbReference>
<dbReference type="GO" id="GO:0006580">
    <property type="term" value="P:ethanolamine metabolic process"/>
    <property type="evidence" value="ECO:0007669"/>
    <property type="project" value="TreeGrafter"/>
</dbReference>
<accession>A0A562SZM7</accession>
<dbReference type="EMBL" id="VLLG01000004">
    <property type="protein sequence ID" value="TWI86702.1"/>
    <property type="molecule type" value="Genomic_DNA"/>
</dbReference>
<evidence type="ECO:0000259" key="2">
    <source>
        <dbReference type="PROSITE" id="PS51704"/>
    </source>
</evidence>
<feature type="chain" id="PRO_5021806626" evidence="1">
    <location>
        <begin position="20"/>
        <end position="286"/>
    </location>
</feature>
<dbReference type="GO" id="GO:0070291">
    <property type="term" value="P:N-acylethanolamine metabolic process"/>
    <property type="evidence" value="ECO:0007669"/>
    <property type="project" value="TreeGrafter"/>
</dbReference>
<organism evidence="3 4">
    <name type="scientific">Chitinophaga japonensis</name>
    <name type="common">Flexibacter japonensis</name>
    <dbReference type="NCBI Taxonomy" id="104662"/>
    <lineage>
        <taxon>Bacteria</taxon>
        <taxon>Pseudomonadati</taxon>
        <taxon>Bacteroidota</taxon>
        <taxon>Chitinophagia</taxon>
        <taxon>Chitinophagales</taxon>
        <taxon>Chitinophagaceae</taxon>
        <taxon>Chitinophaga</taxon>
    </lineage>
</organism>
<dbReference type="InterPro" id="IPR017946">
    <property type="entry name" value="PLC-like_Pdiesterase_TIM-brl"/>
</dbReference>
<evidence type="ECO:0000313" key="3">
    <source>
        <dbReference type="EMBL" id="TWI86702.1"/>
    </source>
</evidence>
<keyword evidence="1" id="KW-0732">Signal</keyword>
<dbReference type="PANTHER" id="PTHR46320">
    <property type="entry name" value="GLYCEROPHOSPHODIESTER PHOSPHODIESTERASE 1"/>
    <property type="match status" value="1"/>
</dbReference>
<dbReference type="PROSITE" id="PS50007">
    <property type="entry name" value="PIPLC_X_DOMAIN"/>
    <property type="match status" value="1"/>
</dbReference>
<dbReference type="CDD" id="cd08566">
    <property type="entry name" value="GDPD_AtGDE_like"/>
    <property type="match status" value="1"/>
</dbReference>
<reference evidence="3 4" key="1">
    <citation type="journal article" date="2013" name="Stand. Genomic Sci.">
        <title>Genomic Encyclopedia of Type Strains, Phase I: The one thousand microbial genomes (KMG-I) project.</title>
        <authorList>
            <person name="Kyrpides N.C."/>
            <person name="Woyke T."/>
            <person name="Eisen J.A."/>
            <person name="Garrity G."/>
            <person name="Lilburn T.G."/>
            <person name="Beck B.J."/>
            <person name="Whitman W.B."/>
            <person name="Hugenholtz P."/>
            <person name="Klenk H.P."/>
        </authorList>
    </citation>
    <scope>NUCLEOTIDE SEQUENCE [LARGE SCALE GENOMIC DNA]</scope>
    <source>
        <strain evidence="3 4">DSM 13484</strain>
    </source>
</reference>
<dbReference type="InterPro" id="IPR030395">
    <property type="entry name" value="GP_PDE_dom"/>
</dbReference>
<evidence type="ECO:0000313" key="4">
    <source>
        <dbReference type="Proteomes" id="UP000316778"/>
    </source>
</evidence>
<dbReference type="Gene3D" id="3.20.20.190">
    <property type="entry name" value="Phosphatidylinositol (PI) phosphodiesterase"/>
    <property type="match status" value="1"/>
</dbReference>